<dbReference type="PANTHER" id="PTHR12747:SF0">
    <property type="entry name" value="ELONGATOR COMPLEX PROTEIN 1"/>
    <property type="match status" value="1"/>
</dbReference>
<feature type="domain" description="ELP1 first N-terminal beta-propeller" evidence="6">
    <location>
        <begin position="10"/>
        <end position="142"/>
    </location>
</feature>
<name>A0A8S1N165_PARPR</name>
<evidence type="ECO:0000256" key="5">
    <source>
        <dbReference type="PIRNR" id="PIRNR017233"/>
    </source>
</evidence>
<dbReference type="EMBL" id="CAJJDM010000073">
    <property type="protein sequence ID" value="CAD8083496.1"/>
    <property type="molecule type" value="Genomic_DNA"/>
</dbReference>
<keyword evidence="3 5" id="KW-0963">Cytoplasm</keyword>
<evidence type="ECO:0000259" key="6">
    <source>
        <dbReference type="Pfam" id="PF04762"/>
    </source>
</evidence>
<comment type="subcellular location">
    <subcellularLocation>
        <location evidence="5">Cytoplasm</location>
    </subcellularLocation>
    <subcellularLocation>
        <location evidence="5">Nucleus</location>
    </subcellularLocation>
</comment>
<keyword evidence="11" id="KW-1185">Reference proteome</keyword>
<dbReference type="Proteomes" id="UP000688137">
    <property type="component" value="Unassembled WGS sequence"/>
</dbReference>
<organism evidence="10 11">
    <name type="scientific">Paramecium primaurelia</name>
    <dbReference type="NCBI Taxonomy" id="5886"/>
    <lineage>
        <taxon>Eukaryota</taxon>
        <taxon>Sar</taxon>
        <taxon>Alveolata</taxon>
        <taxon>Ciliophora</taxon>
        <taxon>Intramacronucleata</taxon>
        <taxon>Oligohymenophorea</taxon>
        <taxon>Peniculida</taxon>
        <taxon>Parameciidae</taxon>
        <taxon>Paramecium</taxon>
    </lineage>
</organism>
<feature type="domain" description="ELP1 first N-terminal beta-propeller" evidence="6">
    <location>
        <begin position="144"/>
        <end position="286"/>
    </location>
</feature>
<dbReference type="InterPro" id="IPR056165">
    <property type="entry name" value="Beta-prop_ELP1_2nd"/>
</dbReference>
<evidence type="ECO:0000259" key="8">
    <source>
        <dbReference type="Pfam" id="PF23925"/>
    </source>
</evidence>
<feature type="domain" description="ELP1 three-helical bundle" evidence="9">
    <location>
        <begin position="989"/>
        <end position="1135"/>
    </location>
</feature>
<evidence type="ECO:0000256" key="3">
    <source>
        <dbReference type="ARBA" id="ARBA00022490"/>
    </source>
</evidence>
<comment type="similarity">
    <text evidence="2 5">Belongs to the ELP1/IKA1 family.</text>
</comment>
<dbReference type="Pfam" id="PF23925">
    <property type="entry name" value="A-sol_ELP1"/>
    <property type="match status" value="1"/>
</dbReference>
<evidence type="ECO:0000259" key="9">
    <source>
        <dbReference type="Pfam" id="PF23936"/>
    </source>
</evidence>
<evidence type="ECO:0000256" key="1">
    <source>
        <dbReference type="ARBA" id="ARBA00005043"/>
    </source>
</evidence>
<comment type="pathway">
    <text evidence="1">tRNA modification; 5-methoxycarbonylmethyl-2-thiouridine-tRNA biosynthesis.</text>
</comment>
<dbReference type="InterPro" id="IPR056169">
    <property type="entry name" value="HB_ELP1"/>
</dbReference>
<keyword evidence="5" id="KW-0539">Nucleus</keyword>
<evidence type="ECO:0000313" key="11">
    <source>
        <dbReference type="Proteomes" id="UP000688137"/>
    </source>
</evidence>
<evidence type="ECO:0000256" key="2">
    <source>
        <dbReference type="ARBA" id="ARBA00006086"/>
    </source>
</evidence>
<gene>
    <name evidence="10" type="ORF">PPRIM_AZ9-3.1.T0700089</name>
</gene>
<keyword evidence="4" id="KW-0819">tRNA processing</keyword>
<dbReference type="InterPro" id="IPR056164">
    <property type="entry name" value="Beta-prop_ELP1_1st"/>
</dbReference>
<dbReference type="GO" id="GO:0005829">
    <property type="term" value="C:cytosol"/>
    <property type="evidence" value="ECO:0007669"/>
    <property type="project" value="TreeGrafter"/>
</dbReference>
<dbReference type="InterPro" id="IPR006849">
    <property type="entry name" value="Elp1"/>
</dbReference>
<dbReference type="Pfam" id="PF23936">
    <property type="entry name" value="HB_ELP1"/>
    <property type="match status" value="1"/>
</dbReference>
<evidence type="ECO:0000313" key="10">
    <source>
        <dbReference type="EMBL" id="CAD8083496.1"/>
    </source>
</evidence>
<sequence>MKEISIQCQQSYEISQPLAFTFDELSKILYVIDQESNIIKYEYNNKSLNIQTTYKVGQQIQNTSQILSFQYLMENDQLIIVYRDGAIIKVQKDDAEVVGQFECGVLGAAWNPNQEQLVVICGDGKLVSFDAQIEPIKEINIDGILDQLVSISFKNDGKFFSLNYAIKDGRICETYDVKLEKFRSPSKSDPEGGLVQAIFEKPRNLVNTVSWQPNSQFIAGIQERQIIFWEKNGLRHLEFNIFEDSTNVKWSPDGVILAVQQGNKITVHLRQNYKWYAKRAFKFEKIIDYTFIENNTLVVFNQNNVSIFWLNYQFNNTTMGLSTDYDTLLVSDYKKGVIPPPLCHYQLKVDSQIDLVYCDQLIYVYSFDGILTIFDNANQLGKIKLDIEYAHKLICYQDKQQDVIFCHAVFVVHEAESDKIVDVVISPKFEIINIWRKEFSQSTQVTSLTKKGNQIILHSRFGEKFLYDQSQEESLSEFDLANKEQNVYDVKIQQHNEWLACLKSNSKLTLNNQLVTTECTSFAFFDHFLAFTINTTDQFHNLYILDLNKPIQIDKKSLNISNIERGAKILAIVSLDRLIVQIPRGNLETTAPRVMALHLCKQLYDNKQYKICFEMIRKHKLDMNLMFDFSGELDVQIIEQLSEQYLQLFIQSLNNEISFELPYVLTAQEYKHQKVLIVDKTLGTSKINYVCQKLIDNMKEETHILTIVTAMLKKEPSEVEEALLKTLKLKQIEQQHEEVPPHLNPDTHKPYKKHHKIKSEQVLEYICWLADANKMFEVALGTYDFDLVKQVAQFTQKDPKEYLPMLERYSQIKDPIDMKSTIHIELKNYDKAIKVLSEGNEEQKQKSIELIRKQNRFRIALEVYRNDQGMMKKVKEALGDYLNNQKQYHQASLAYESAGLYEKAVQASSEILDTKRILSFDPKEDYLKNYNQILLAAGRWKDCGQVQEYLKNYEQAIHYYCKAEEWEFVAQCLRHQQINIDDHLQLAFSLKVNHLLNQQHLFIQKLERLRIVQDQKKEHGILAPTQVNADFDQMSDVSGKSGMSKSSYTMSVTTGVRKRKPKEKSFLNRNIKEGSPVEEEYLIEFLKDIQAKSADLINSIKKFQNYLIFFNQPKLSLELSAKTKEYLNTIKPEIKSLLQQQFEEQNQQAIDLYPYKSVVPSEFNQALDDLIK</sequence>
<dbReference type="Pfam" id="PF23797">
    <property type="entry name" value="Beta-prop_ELP1_2nd"/>
    <property type="match status" value="1"/>
</dbReference>
<dbReference type="GO" id="GO:0002926">
    <property type="term" value="P:tRNA wobble base 5-methoxycarbonylmethyl-2-thiouridinylation"/>
    <property type="evidence" value="ECO:0007669"/>
    <property type="project" value="TreeGrafter"/>
</dbReference>
<comment type="caution">
    <text evidence="10">The sequence shown here is derived from an EMBL/GenBank/DDBJ whole genome shotgun (WGS) entry which is preliminary data.</text>
</comment>
<evidence type="ECO:0000256" key="4">
    <source>
        <dbReference type="ARBA" id="ARBA00022694"/>
    </source>
</evidence>
<feature type="domain" description="ELP1 alpha-solenoid" evidence="8">
    <location>
        <begin position="593"/>
        <end position="807"/>
    </location>
</feature>
<reference evidence="10" key="1">
    <citation type="submission" date="2021-01" db="EMBL/GenBank/DDBJ databases">
        <authorList>
            <consortium name="Genoscope - CEA"/>
            <person name="William W."/>
        </authorList>
    </citation>
    <scope>NUCLEOTIDE SEQUENCE</scope>
</reference>
<dbReference type="PANTHER" id="PTHR12747">
    <property type="entry name" value="ELONGATOR COMPLEX PROTEIN 1"/>
    <property type="match status" value="1"/>
</dbReference>
<dbReference type="InterPro" id="IPR056167">
    <property type="entry name" value="A-sol_ELP1"/>
</dbReference>
<accession>A0A8S1N165</accession>
<evidence type="ECO:0000259" key="7">
    <source>
        <dbReference type="Pfam" id="PF23797"/>
    </source>
</evidence>
<comment type="function">
    <text evidence="5">Component of the elongator complex which is required for multiple tRNA modifications, including mcm5U (5-methoxycarbonylmethyl uridine), mcm5s2U (5-methoxycarbonylmethyl-2-thiouridine), and ncm5U (5-carbamoylmethyl uridine). The elongator complex catalyzes formation of carboxymethyluridine in the wobble base at position 34 in tRNAs.</text>
</comment>
<dbReference type="OMA" id="WRESLYC"/>
<protein>
    <recommendedName>
        <fullName evidence="5">Elongator complex protein 1</fullName>
    </recommendedName>
</protein>
<dbReference type="Pfam" id="PF04762">
    <property type="entry name" value="Beta-prop_ELP1_1st"/>
    <property type="match status" value="2"/>
</dbReference>
<dbReference type="PIRSF" id="PIRSF017233">
    <property type="entry name" value="IKAP"/>
    <property type="match status" value="1"/>
</dbReference>
<dbReference type="AlphaFoldDB" id="A0A8S1N165"/>
<feature type="domain" description="ELP1 N-terminal second beta-propeller" evidence="7">
    <location>
        <begin position="324"/>
        <end position="569"/>
    </location>
</feature>
<dbReference type="GO" id="GO:0033588">
    <property type="term" value="C:elongator holoenzyme complex"/>
    <property type="evidence" value="ECO:0007669"/>
    <property type="project" value="InterPro"/>
</dbReference>
<dbReference type="GO" id="GO:0000049">
    <property type="term" value="F:tRNA binding"/>
    <property type="evidence" value="ECO:0007669"/>
    <property type="project" value="TreeGrafter"/>
</dbReference>
<proteinExistence type="inferred from homology"/>